<sequence length="98" mass="11273">MWLTMARVIPFHGIWEPTHRSSEHLALRCCTPVCGTGTSKKCPYFRFETGFEHEGFVSRSFHLHKFSELDSSTPSFSFFLLSPSCFTVFSARYDISQP</sequence>
<evidence type="ECO:0000313" key="1">
    <source>
        <dbReference type="EMBL" id="KAK7307543.1"/>
    </source>
</evidence>
<dbReference type="AlphaFoldDB" id="A0AAN9K081"/>
<reference evidence="1 2" key="1">
    <citation type="submission" date="2024-01" db="EMBL/GenBank/DDBJ databases">
        <title>The genomes of 5 underutilized Papilionoideae crops provide insights into root nodulation and disease resistanc.</title>
        <authorList>
            <person name="Jiang F."/>
        </authorList>
    </citation>
    <scope>NUCLEOTIDE SEQUENCE [LARGE SCALE GENOMIC DNA]</scope>
    <source>
        <strain evidence="1">LVBAO_FW01</strain>
        <tissue evidence="1">Leaves</tissue>
    </source>
</reference>
<proteinExistence type="predicted"/>
<gene>
    <name evidence="1" type="ORF">VNO77_40711</name>
</gene>
<comment type="caution">
    <text evidence="1">The sequence shown here is derived from an EMBL/GenBank/DDBJ whole genome shotgun (WGS) entry which is preliminary data.</text>
</comment>
<name>A0AAN9K081_CANGL</name>
<keyword evidence="2" id="KW-1185">Reference proteome</keyword>
<organism evidence="1 2">
    <name type="scientific">Canavalia gladiata</name>
    <name type="common">Sword bean</name>
    <name type="synonym">Dolichos gladiatus</name>
    <dbReference type="NCBI Taxonomy" id="3824"/>
    <lineage>
        <taxon>Eukaryota</taxon>
        <taxon>Viridiplantae</taxon>
        <taxon>Streptophyta</taxon>
        <taxon>Embryophyta</taxon>
        <taxon>Tracheophyta</taxon>
        <taxon>Spermatophyta</taxon>
        <taxon>Magnoliopsida</taxon>
        <taxon>eudicotyledons</taxon>
        <taxon>Gunneridae</taxon>
        <taxon>Pentapetalae</taxon>
        <taxon>rosids</taxon>
        <taxon>fabids</taxon>
        <taxon>Fabales</taxon>
        <taxon>Fabaceae</taxon>
        <taxon>Papilionoideae</taxon>
        <taxon>50 kb inversion clade</taxon>
        <taxon>NPAAA clade</taxon>
        <taxon>indigoferoid/millettioid clade</taxon>
        <taxon>Phaseoleae</taxon>
        <taxon>Canavalia</taxon>
    </lineage>
</organism>
<dbReference type="Proteomes" id="UP001367508">
    <property type="component" value="Unassembled WGS sequence"/>
</dbReference>
<accession>A0AAN9K081</accession>
<protein>
    <submittedName>
        <fullName evidence="1">Uncharacterized protein</fullName>
    </submittedName>
</protein>
<evidence type="ECO:0000313" key="2">
    <source>
        <dbReference type="Proteomes" id="UP001367508"/>
    </source>
</evidence>
<dbReference type="EMBL" id="JAYMYQ010000010">
    <property type="protein sequence ID" value="KAK7307543.1"/>
    <property type="molecule type" value="Genomic_DNA"/>
</dbReference>